<sequence>MSNVIDFDSIDANSEDLFDVVYEHLALPDSTYLGTRITKKMILENNDLSSSDKKLVNEVVQSVEWVNTLKRDTLNIPTYVTEMVEYTEVAVLKVTLKADGSNLGKLKNTAKLFHTLIPYPVILMIELDGQLAISLADKRINQSDSSKLVIEHYYNSQWFSVVGLKRNEKEFLNDFTLKNVSSVNYYELYQDFISMLLALEASNISGSYSTKSSRNSNVAKSEFGSSQEENLDHSDDSISNETFNEMSNEEKSHLLKELASLEAELTNIRNKLKKEVQMNEKMRLNVQARKVKQAISAITSQLA</sequence>
<comment type="caution">
    <text evidence="3">The sequence shown here is derived from an EMBL/GenBank/DDBJ whole genome shotgun (WGS) entry which is preliminary data.</text>
</comment>
<organism evidence="3 4">
    <name type="scientific">Vibrio jasicida</name>
    <dbReference type="NCBI Taxonomy" id="766224"/>
    <lineage>
        <taxon>Bacteria</taxon>
        <taxon>Pseudomonadati</taxon>
        <taxon>Pseudomonadota</taxon>
        <taxon>Gammaproteobacteria</taxon>
        <taxon>Vibrionales</taxon>
        <taxon>Vibrionaceae</taxon>
        <taxon>Vibrio</taxon>
    </lineage>
</organism>
<feature type="compositionally biased region" description="Polar residues" evidence="2">
    <location>
        <begin position="207"/>
        <end position="228"/>
    </location>
</feature>
<evidence type="ECO:0000313" key="3">
    <source>
        <dbReference type="EMBL" id="CAH1603956.1"/>
    </source>
</evidence>
<dbReference type="Proteomes" id="UP001295462">
    <property type="component" value="Unassembled WGS sequence"/>
</dbReference>
<name>A0AAU9QXY7_9VIBR</name>
<feature type="region of interest" description="Disordered" evidence="2">
    <location>
        <begin position="207"/>
        <end position="241"/>
    </location>
</feature>
<reference evidence="3" key="1">
    <citation type="submission" date="2022-01" db="EMBL/GenBank/DDBJ databases">
        <authorList>
            <person name="Lagorce A."/>
        </authorList>
    </citation>
    <scope>NUCLEOTIDE SEQUENCE</scope>
    <source>
        <strain evidence="3">Th15_F1_A12</strain>
    </source>
</reference>
<accession>A0AAU9QXY7</accession>
<dbReference type="InterPro" id="IPR025503">
    <property type="entry name" value="DUF4391"/>
</dbReference>
<evidence type="ECO:0008006" key="5">
    <source>
        <dbReference type="Google" id="ProtNLM"/>
    </source>
</evidence>
<dbReference type="Pfam" id="PF14335">
    <property type="entry name" value="DUF4391"/>
    <property type="match status" value="1"/>
</dbReference>
<evidence type="ECO:0000313" key="4">
    <source>
        <dbReference type="Proteomes" id="UP001295462"/>
    </source>
</evidence>
<evidence type="ECO:0000256" key="2">
    <source>
        <dbReference type="SAM" id="MobiDB-lite"/>
    </source>
</evidence>
<proteinExistence type="predicted"/>
<feature type="coiled-coil region" evidence="1">
    <location>
        <begin position="244"/>
        <end position="278"/>
    </location>
</feature>
<evidence type="ECO:0000256" key="1">
    <source>
        <dbReference type="SAM" id="Coils"/>
    </source>
</evidence>
<gene>
    <name evidence="3" type="ORF">THF1A12_90060</name>
</gene>
<dbReference type="EMBL" id="CAKMUD010000149">
    <property type="protein sequence ID" value="CAH1603956.1"/>
    <property type="molecule type" value="Genomic_DNA"/>
</dbReference>
<dbReference type="RefSeq" id="WP_409588123.1">
    <property type="nucleotide sequence ID" value="NZ_CAKMTZ010000002.1"/>
</dbReference>
<dbReference type="AlphaFoldDB" id="A0AAU9QXY7"/>
<protein>
    <recommendedName>
        <fullName evidence="5">DUF4391 domain-containing protein</fullName>
    </recommendedName>
</protein>
<keyword evidence="1" id="KW-0175">Coiled coil</keyword>